<accession>A0ABV7F8E1</accession>
<evidence type="ECO:0008006" key="4">
    <source>
        <dbReference type="Google" id="ProtNLM"/>
    </source>
</evidence>
<protein>
    <recommendedName>
        <fullName evidence="4">Type 4 secretion system PilS N-terminal domain-containing protein</fullName>
    </recommendedName>
</protein>
<keyword evidence="3" id="KW-1185">Reference proteome</keyword>
<keyword evidence="1" id="KW-0812">Transmembrane</keyword>
<evidence type="ECO:0000313" key="2">
    <source>
        <dbReference type="EMBL" id="MFC3110170.1"/>
    </source>
</evidence>
<keyword evidence="1" id="KW-1133">Transmembrane helix</keyword>
<sequence>MQRFKMTKNKQGGFVGVIFLAIALIAIVMGAIAYMSRSSASGVGDQGAKTNASVILKQAADFKAGYDRLLVSGTVTGSQITFDTTAATGLFDPAAGYAILQVPPAAAVTTGTAAFTYSKLVTLLGVGTTAADNVLTVGNLTLAVCQQINKTLYNDAATATPAATTGSTAQWTTAPAAIADGTGGKSGRSEGCVGTSDGAYVYYKAMQEI</sequence>
<evidence type="ECO:0000256" key="1">
    <source>
        <dbReference type="SAM" id="Phobius"/>
    </source>
</evidence>
<comment type="caution">
    <text evidence="2">The sequence shown here is derived from an EMBL/GenBank/DDBJ whole genome shotgun (WGS) entry which is preliminary data.</text>
</comment>
<gene>
    <name evidence="2" type="ORF">ACFOFO_19760</name>
</gene>
<proteinExistence type="predicted"/>
<feature type="transmembrane region" description="Helical" evidence="1">
    <location>
        <begin position="12"/>
        <end position="35"/>
    </location>
</feature>
<reference evidence="3" key="1">
    <citation type="journal article" date="2019" name="Int. J. Syst. Evol. Microbiol.">
        <title>The Global Catalogue of Microorganisms (GCM) 10K type strain sequencing project: providing services to taxonomists for standard genome sequencing and annotation.</title>
        <authorList>
            <consortium name="The Broad Institute Genomics Platform"/>
            <consortium name="The Broad Institute Genome Sequencing Center for Infectious Disease"/>
            <person name="Wu L."/>
            <person name="Ma J."/>
        </authorList>
    </citation>
    <scope>NUCLEOTIDE SEQUENCE [LARGE SCALE GENOMIC DNA]</scope>
    <source>
        <strain evidence="3">KCTC 42986</strain>
    </source>
</reference>
<name>A0ABV7F8E1_9BURK</name>
<dbReference type="RefSeq" id="WP_390328517.1">
    <property type="nucleotide sequence ID" value="NZ_JBHRTP010000071.1"/>
</dbReference>
<dbReference type="Proteomes" id="UP001595530">
    <property type="component" value="Unassembled WGS sequence"/>
</dbReference>
<keyword evidence="1" id="KW-0472">Membrane</keyword>
<organism evidence="2 3">
    <name type="scientific">Undibacterium arcticum</name>
    <dbReference type="NCBI Taxonomy" id="1762892"/>
    <lineage>
        <taxon>Bacteria</taxon>
        <taxon>Pseudomonadati</taxon>
        <taxon>Pseudomonadota</taxon>
        <taxon>Betaproteobacteria</taxon>
        <taxon>Burkholderiales</taxon>
        <taxon>Oxalobacteraceae</taxon>
        <taxon>Undibacterium</taxon>
    </lineage>
</organism>
<dbReference type="EMBL" id="JBHRTP010000071">
    <property type="protein sequence ID" value="MFC3110170.1"/>
    <property type="molecule type" value="Genomic_DNA"/>
</dbReference>
<evidence type="ECO:0000313" key="3">
    <source>
        <dbReference type="Proteomes" id="UP001595530"/>
    </source>
</evidence>